<dbReference type="KEGG" id="pseo:OM33_14285"/>
<proteinExistence type="predicted"/>
<reference evidence="2 3" key="1">
    <citation type="submission" date="2014-11" db="EMBL/GenBank/DDBJ databases">
        <title>Complete Genome Sequence of Pseudoalteromonas sp. Strain OCN003 Isolated from Kaneohe Bay, Oahu, Hawaii.</title>
        <authorList>
            <person name="Beurmann S."/>
            <person name="Videau P."/>
            <person name="Ushijima B."/>
            <person name="Smith A.M."/>
            <person name="Aeby G.S."/>
            <person name="Callahan S.M."/>
            <person name="Belcaid M."/>
        </authorList>
    </citation>
    <scope>NUCLEOTIDE SEQUENCE [LARGE SCALE GENOMIC DNA]</scope>
    <source>
        <strain evidence="2 3">OCN003</strain>
    </source>
</reference>
<gene>
    <name evidence="2" type="ORF">OM33_14285</name>
</gene>
<sequence>MLRKARKYHKWLMAFVGIQFLFWSITGVYMVTLDIHYIHGESLAKSEKSKIDLESVNYAIEELTSDYPKASQVLLTQSMGRPHYSFVNGVQGKVAIDAKTGAVQALVDEAKAKEIARYHYALNHEVDKVRLIKTVTDMPAELSSRHLPVWRVTFDQFATPTFYISQQTGAVVAKRHDFWRLFDWMWRFHIMDYDDGENVSNWFLFLVAILGLVAAIAGAVLTYFRVFSANKKEVI</sequence>
<evidence type="ECO:0008006" key="4">
    <source>
        <dbReference type="Google" id="ProtNLM"/>
    </source>
</evidence>
<name>A0A0A7EHZ9_9GAMM</name>
<feature type="transmembrane region" description="Helical" evidence="1">
    <location>
        <begin position="12"/>
        <end position="32"/>
    </location>
</feature>
<accession>A0A0A7EHZ9</accession>
<keyword evidence="1" id="KW-1133">Transmembrane helix</keyword>
<dbReference type="eggNOG" id="COG3182">
    <property type="taxonomic scope" value="Bacteria"/>
</dbReference>
<evidence type="ECO:0000256" key="1">
    <source>
        <dbReference type="SAM" id="Phobius"/>
    </source>
</evidence>
<dbReference type="OrthoDB" id="9806195at2"/>
<organism evidence="2 3">
    <name type="scientific">Pseudoalteromonas piratica</name>
    <dbReference type="NCBI Taxonomy" id="1348114"/>
    <lineage>
        <taxon>Bacteria</taxon>
        <taxon>Pseudomonadati</taxon>
        <taxon>Pseudomonadota</taxon>
        <taxon>Gammaproteobacteria</taxon>
        <taxon>Alteromonadales</taxon>
        <taxon>Pseudoalteromonadaceae</taxon>
        <taxon>Pseudoalteromonas</taxon>
    </lineage>
</organism>
<dbReference type="HOGENOM" id="CLU_066006_0_0_6"/>
<evidence type="ECO:0000313" key="3">
    <source>
        <dbReference type="Proteomes" id="UP000030341"/>
    </source>
</evidence>
<protein>
    <recommendedName>
        <fullName evidence="4">PepSY domain-containing protein</fullName>
    </recommendedName>
</protein>
<keyword evidence="1" id="KW-0812">Transmembrane</keyword>
<keyword evidence="1" id="KW-0472">Membrane</keyword>
<dbReference type="EMBL" id="CP009888">
    <property type="protein sequence ID" value="AIY66148.1"/>
    <property type="molecule type" value="Genomic_DNA"/>
</dbReference>
<dbReference type="AlphaFoldDB" id="A0A0A7EHZ9"/>
<dbReference type="Proteomes" id="UP000030341">
    <property type="component" value="Chromosome 1"/>
</dbReference>
<evidence type="ECO:0000313" key="2">
    <source>
        <dbReference type="EMBL" id="AIY66148.1"/>
    </source>
</evidence>
<feature type="transmembrane region" description="Helical" evidence="1">
    <location>
        <begin position="202"/>
        <end position="224"/>
    </location>
</feature>
<dbReference type="STRING" id="1348114.OM33_14285"/>
<dbReference type="RefSeq" id="WP_038642691.1">
    <property type="nucleotide sequence ID" value="NZ_CP009888.1"/>
</dbReference>
<keyword evidence="3" id="KW-1185">Reference proteome</keyword>